<accession>A0AAN6NFN8</accession>
<feature type="transmembrane region" description="Helical" evidence="7">
    <location>
        <begin position="386"/>
        <end position="405"/>
    </location>
</feature>
<keyword evidence="7" id="KW-1133">Transmembrane helix</keyword>
<dbReference type="PRINTS" id="PR00420">
    <property type="entry name" value="RNGMNOXGNASE"/>
</dbReference>
<evidence type="ECO:0000256" key="4">
    <source>
        <dbReference type="ARBA" id="ARBA00023002"/>
    </source>
</evidence>
<dbReference type="Proteomes" id="UP001303473">
    <property type="component" value="Unassembled WGS sequence"/>
</dbReference>
<evidence type="ECO:0000256" key="1">
    <source>
        <dbReference type="ARBA" id="ARBA00007992"/>
    </source>
</evidence>
<dbReference type="PANTHER" id="PTHR13789:SF309">
    <property type="entry name" value="PUTATIVE (AFU_ORTHOLOGUE AFUA_6G14510)-RELATED"/>
    <property type="match status" value="1"/>
</dbReference>
<dbReference type="Gene3D" id="3.50.50.60">
    <property type="entry name" value="FAD/NAD(P)-binding domain"/>
    <property type="match status" value="1"/>
</dbReference>
<keyword evidence="3" id="KW-0274">FAD</keyword>
<evidence type="ECO:0000259" key="9">
    <source>
        <dbReference type="Pfam" id="PF01494"/>
    </source>
</evidence>
<dbReference type="Pfam" id="PF01494">
    <property type="entry name" value="FAD_binding_3"/>
    <property type="match status" value="1"/>
</dbReference>
<proteinExistence type="inferred from homology"/>
<feature type="chain" id="PRO_5042922899" evidence="8">
    <location>
        <begin position="20"/>
        <end position="424"/>
    </location>
</feature>
<evidence type="ECO:0000256" key="2">
    <source>
        <dbReference type="ARBA" id="ARBA00022630"/>
    </source>
</evidence>
<protein>
    <submittedName>
        <fullName evidence="10">FAD/NAD(P)-binding domain-containing protein</fullName>
    </submittedName>
</protein>
<comment type="caution">
    <text evidence="10">The sequence shown here is derived from an EMBL/GenBank/DDBJ whole genome shotgun (WGS) entry which is preliminary data.</text>
</comment>
<reference evidence="11" key="1">
    <citation type="journal article" date="2023" name="Mol. Phylogenet. Evol.">
        <title>Genome-scale phylogeny and comparative genomics of the fungal order Sordariales.</title>
        <authorList>
            <person name="Hensen N."/>
            <person name="Bonometti L."/>
            <person name="Westerberg I."/>
            <person name="Brannstrom I.O."/>
            <person name="Guillou S."/>
            <person name="Cros-Aarteil S."/>
            <person name="Calhoun S."/>
            <person name="Haridas S."/>
            <person name="Kuo A."/>
            <person name="Mondo S."/>
            <person name="Pangilinan J."/>
            <person name="Riley R."/>
            <person name="LaButti K."/>
            <person name="Andreopoulos B."/>
            <person name="Lipzen A."/>
            <person name="Chen C."/>
            <person name="Yan M."/>
            <person name="Daum C."/>
            <person name="Ng V."/>
            <person name="Clum A."/>
            <person name="Steindorff A."/>
            <person name="Ohm R.A."/>
            <person name="Martin F."/>
            <person name="Silar P."/>
            <person name="Natvig D.O."/>
            <person name="Lalanne C."/>
            <person name="Gautier V."/>
            <person name="Ament-Velasquez S.L."/>
            <person name="Kruys A."/>
            <person name="Hutchinson M.I."/>
            <person name="Powell A.J."/>
            <person name="Barry K."/>
            <person name="Miller A.N."/>
            <person name="Grigoriev I.V."/>
            <person name="Debuchy R."/>
            <person name="Gladieux P."/>
            <person name="Hiltunen Thoren M."/>
            <person name="Johannesson H."/>
        </authorList>
    </citation>
    <scope>NUCLEOTIDE SEQUENCE [LARGE SCALE GENOMIC DNA]</scope>
    <source>
        <strain evidence="11">CBS 340.73</strain>
    </source>
</reference>
<evidence type="ECO:0000256" key="6">
    <source>
        <dbReference type="SAM" id="MobiDB-lite"/>
    </source>
</evidence>
<dbReference type="SUPFAM" id="SSF51905">
    <property type="entry name" value="FAD/NAD(P)-binding domain"/>
    <property type="match status" value="1"/>
</dbReference>
<evidence type="ECO:0000313" key="11">
    <source>
        <dbReference type="Proteomes" id="UP001303473"/>
    </source>
</evidence>
<dbReference type="InterPro" id="IPR002938">
    <property type="entry name" value="FAD-bd"/>
</dbReference>
<comment type="similarity">
    <text evidence="1">Belongs to the paxM FAD-dependent monooxygenase family.</text>
</comment>
<evidence type="ECO:0000256" key="8">
    <source>
        <dbReference type="SAM" id="SignalP"/>
    </source>
</evidence>
<keyword evidence="2" id="KW-0285">Flavoprotein</keyword>
<dbReference type="GO" id="GO:0004497">
    <property type="term" value="F:monooxygenase activity"/>
    <property type="evidence" value="ECO:0007669"/>
    <property type="project" value="UniProtKB-KW"/>
</dbReference>
<keyword evidence="8" id="KW-0732">Signal</keyword>
<evidence type="ECO:0000313" key="10">
    <source>
        <dbReference type="EMBL" id="KAK3943298.1"/>
    </source>
</evidence>
<dbReference type="AlphaFoldDB" id="A0AAN6NFN8"/>
<feature type="domain" description="FAD-binding" evidence="9">
    <location>
        <begin position="6"/>
        <end position="369"/>
    </location>
</feature>
<evidence type="ECO:0000256" key="3">
    <source>
        <dbReference type="ARBA" id="ARBA00022827"/>
    </source>
</evidence>
<feature type="region of interest" description="Disordered" evidence="6">
    <location>
        <begin position="135"/>
        <end position="157"/>
    </location>
</feature>
<dbReference type="InterPro" id="IPR050493">
    <property type="entry name" value="FAD-dep_Monooxygenase_BioMet"/>
</dbReference>
<feature type="signal peptide" evidence="8">
    <location>
        <begin position="1"/>
        <end position="19"/>
    </location>
</feature>
<keyword evidence="7" id="KW-0812">Transmembrane</keyword>
<name>A0AAN6NFN8_9PEZI</name>
<dbReference type="PANTHER" id="PTHR13789">
    <property type="entry name" value="MONOOXYGENASE"/>
    <property type="match status" value="1"/>
</dbReference>
<organism evidence="10 11">
    <name type="scientific">Diplogelasinospora grovesii</name>
    <dbReference type="NCBI Taxonomy" id="303347"/>
    <lineage>
        <taxon>Eukaryota</taxon>
        <taxon>Fungi</taxon>
        <taxon>Dikarya</taxon>
        <taxon>Ascomycota</taxon>
        <taxon>Pezizomycotina</taxon>
        <taxon>Sordariomycetes</taxon>
        <taxon>Sordariomycetidae</taxon>
        <taxon>Sordariales</taxon>
        <taxon>Diplogelasinosporaceae</taxon>
        <taxon>Diplogelasinospora</taxon>
    </lineage>
</organism>
<keyword evidence="5" id="KW-0503">Monooxygenase</keyword>
<keyword evidence="4" id="KW-0560">Oxidoreductase</keyword>
<keyword evidence="11" id="KW-1185">Reference proteome</keyword>
<dbReference type="EMBL" id="MU853767">
    <property type="protein sequence ID" value="KAK3943298.1"/>
    <property type="molecule type" value="Genomic_DNA"/>
</dbReference>
<dbReference type="GO" id="GO:0071949">
    <property type="term" value="F:FAD binding"/>
    <property type="evidence" value="ECO:0007669"/>
    <property type="project" value="InterPro"/>
</dbReference>
<dbReference type="InterPro" id="IPR036188">
    <property type="entry name" value="FAD/NAD-bd_sf"/>
</dbReference>
<keyword evidence="7" id="KW-0472">Membrane</keyword>
<sequence>MPLGHIVILGAGPAGLAAALAFSQLSSTSSHPLCITVLELRPQITTLGGSINLTPLALRYLDRLGVGTAVRGCGVPVSAIEMLSLRSGKLLGRLWPGVDALRVKRHDLVTGMLETARVVPGVSVRFGVKAVNIHQTNETENSHQSQDTQGGGADDGGKVILTLDSGEEISADVLLACDGLHSLVRRTVVDPDRRTVYSGKATVCGFTTPRNPGDTGLTTADGRPAVVDTSLLSGRYGSLLITFCEPARNEIFLAAVVNLPDTNTDNVGKGGEAKDTRDGWRASSQDRSHSVDEWSIYPVYHLPAGGKWFKGRVLLLGDAAHAMPPQGESTGIAIEDGVLIAHVFQRHTTRSVAQMFHDYERLRRGTIDRLYRETVSRWAGAVQNDGGWFMTIVMEFLTVIVLALMNMRKRADFAGDVGKLKLPP</sequence>
<evidence type="ECO:0000256" key="7">
    <source>
        <dbReference type="SAM" id="Phobius"/>
    </source>
</evidence>
<gene>
    <name evidence="10" type="ORF">QBC46DRAFT_421665</name>
</gene>
<evidence type="ECO:0000256" key="5">
    <source>
        <dbReference type="ARBA" id="ARBA00023033"/>
    </source>
</evidence>